<dbReference type="InterPro" id="IPR050266">
    <property type="entry name" value="AB_hydrolase_sf"/>
</dbReference>
<evidence type="ECO:0000313" key="2">
    <source>
        <dbReference type="EMBL" id="MSS83985.1"/>
    </source>
</evidence>
<dbReference type="GO" id="GO:0016787">
    <property type="term" value="F:hydrolase activity"/>
    <property type="evidence" value="ECO:0007669"/>
    <property type="project" value="UniProtKB-KW"/>
</dbReference>
<dbReference type="AlphaFoldDB" id="A0A6N7W3V7"/>
<dbReference type="InterPro" id="IPR000073">
    <property type="entry name" value="AB_hydrolase_1"/>
</dbReference>
<keyword evidence="2" id="KW-0378">Hydrolase</keyword>
<dbReference type="InterPro" id="IPR029058">
    <property type="entry name" value="AB_hydrolase_fold"/>
</dbReference>
<evidence type="ECO:0000313" key="3">
    <source>
        <dbReference type="Proteomes" id="UP000470875"/>
    </source>
</evidence>
<organism evidence="2 3">
    <name type="scientific">Scrofimicrobium canadense</name>
    <dbReference type="NCBI Taxonomy" id="2652290"/>
    <lineage>
        <taxon>Bacteria</taxon>
        <taxon>Bacillati</taxon>
        <taxon>Actinomycetota</taxon>
        <taxon>Actinomycetes</taxon>
        <taxon>Actinomycetales</taxon>
        <taxon>Actinomycetaceae</taxon>
        <taxon>Scrofimicrobium</taxon>
    </lineage>
</organism>
<name>A0A6N7W3V7_9ACTO</name>
<dbReference type="Proteomes" id="UP000470875">
    <property type="component" value="Unassembled WGS sequence"/>
</dbReference>
<dbReference type="Gene3D" id="3.40.50.1820">
    <property type="entry name" value="alpha/beta hydrolase"/>
    <property type="match status" value="1"/>
</dbReference>
<evidence type="ECO:0000259" key="1">
    <source>
        <dbReference type="Pfam" id="PF00561"/>
    </source>
</evidence>
<proteinExistence type="predicted"/>
<feature type="domain" description="AB hydrolase-1" evidence="1">
    <location>
        <begin position="21"/>
        <end position="123"/>
    </location>
</feature>
<dbReference type="PRINTS" id="PR00111">
    <property type="entry name" value="ABHYDROLASE"/>
</dbReference>
<comment type="caution">
    <text evidence="2">The sequence shown here is derived from an EMBL/GenBank/DDBJ whole genome shotgun (WGS) entry which is preliminary data.</text>
</comment>
<dbReference type="Pfam" id="PF00561">
    <property type="entry name" value="Abhydrolase_1"/>
    <property type="match status" value="1"/>
</dbReference>
<dbReference type="PANTHER" id="PTHR43798">
    <property type="entry name" value="MONOACYLGLYCEROL LIPASE"/>
    <property type="match status" value="1"/>
</dbReference>
<protein>
    <submittedName>
        <fullName evidence="2">Alpha/beta fold hydrolase</fullName>
    </submittedName>
</protein>
<keyword evidence="3" id="KW-1185">Reference proteome</keyword>
<sequence>MSHERTVSGIAFYEDGPSDSPALVLGHALGANSQIWNDVVERLAGPLRIIRWDLPGHGSSATLSAPLTMKHVAELLSHALNEIGVEKFHIGGISFGGTAALALAQHFPDRVRSLAMFDAGTKTGTAQMWHERAALVRTQGTKAIVEDTMERWFTEDFYLGEGKYVCQRIREAYVECDPEGFAACCEVLAGTNLAGAPPQISCKTLLVTGEYDAGMKPSQLDLLGADFSRAAVTSMVIPGTKHLTCVQAPEQVSEALKKHTA</sequence>
<dbReference type="EMBL" id="VULO01000004">
    <property type="protein sequence ID" value="MSS83985.1"/>
    <property type="molecule type" value="Genomic_DNA"/>
</dbReference>
<accession>A0A6N7W3V7</accession>
<gene>
    <name evidence="2" type="ORF">FYJ24_04230</name>
</gene>
<dbReference type="RefSeq" id="WP_154543904.1">
    <property type="nucleotide sequence ID" value="NZ_VULO01000004.1"/>
</dbReference>
<dbReference type="SUPFAM" id="SSF53474">
    <property type="entry name" value="alpha/beta-Hydrolases"/>
    <property type="match status" value="1"/>
</dbReference>
<reference evidence="2 3" key="1">
    <citation type="submission" date="2019-08" db="EMBL/GenBank/DDBJ databases">
        <title>In-depth cultivation of the pig gut microbiome towards novel bacterial diversity and tailored functional studies.</title>
        <authorList>
            <person name="Wylensek D."/>
            <person name="Hitch T.C.A."/>
            <person name="Clavel T."/>
        </authorList>
    </citation>
    <scope>NUCLEOTIDE SEQUENCE [LARGE SCALE GENOMIC DNA]</scope>
    <source>
        <strain evidence="2 3">WB03_NA08</strain>
    </source>
</reference>